<comment type="caution">
    <text evidence="3">The sequence shown here is derived from an EMBL/GenBank/DDBJ whole genome shotgun (WGS) entry which is preliminary data.</text>
</comment>
<feature type="region of interest" description="Disordered" evidence="1">
    <location>
        <begin position="141"/>
        <end position="293"/>
    </location>
</feature>
<dbReference type="SUPFAM" id="SSF55874">
    <property type="entry name" value="ATPase domain of HSP90 chaperone/DNA topoisomerase II/histidine kinase"/>
    <property type="match status" value="1"/>
</dbReference>
<evidence type="ECO:0000313" key="3">
    <source>
        <dbReference type="EMBL" id="MBB4710505.1"/>
    </source>
</evidence>
<dbReference type="SUPFAM" id="SSF81606">
    <property type="entry name" value="PP2C-like"/>
    <property type="match status" value="1"/>
</dbReference>
<name>A0A7W7DIV8_9ACTN</name>
<feature type="region of interest" description="Disordered" evidence="1">
    <location>
        <begin position="465"/>
        <end position="491"/>
    </location>
</feature>
<dbReference type="CDD" id="cd16934">
    <property type="entry name" value="HATPase_RsbT-like"/>
    <property type="match status" value="1"/>
</dbReference>
<keyword evidence="4" id="KW-1185">Reference proteome</keyword>
<dbReference type="InterPro" id="IPR039248">
    <property type="entry name" value="Ptase_RsbX"/>
</dbReference>
<dbReference type="AlphaFoldDB" id="A0A7W7DIV8"/>
<reference evidence="3 4" key="1">
    <citation type="submission" date="2020-08" db="EMBL/GenBank/DDBJ databases">
        <title>Sequencing the genomes of 1000 actinobacteria strains.</title>
        <authorList>
            <person name="Klenk H.-P."/>
        </authorList>
    </citation>
    <scope>NUCLEOTIDE SEQUENCE [LARGE SCALE GENOMIC DNA]</scope>
    <source>
        <strain evidence="3 4">DSM 40483</strain>
    </source>
</reference>
<protein>
    <submittedName>
        <fullName evidence="3">Anti-sigma regulatory factor (Ser/Thr protein kinase)</fullName>
    </submittedName>
</protein>
<proteinExistence type="predicted"/>
<dbReference type="PANTHER" id="PTHR35801:SF1">
    <property type="entry name" value="PHOSPHOSERINE PHOSPHATASE RSBX"/>
    <property type="match status" value="1"/>
</dbReference>
<gene>
    <name evidence="3" type="ORF">BJ965_000387</name>
</gene>
<dbReference type="EMBL" id="JACHMS010000001">
    <property type="protein sequence ID" value="MBB4710505.1"/>
    <property type="molecule type" value="Genomic_DNA"/>
</dbReference>
<dbReference type="GeneID" id="95799857"/>
<dbReference type="InterPro" id="IPR003594">
    <property type="entry name" value="HATPase_dom"/>
</dbReference>
<feature type="domain" description="PPM-type phosphatase" evidence="2">
    <location>
        <begin position="291"/>
        <end position="485"/>
    </location>
</feature>
<evidence type="ECO:0000259" key="2">
    <source>
        <dbReference type="SMART" id="SM00331"/>
    </source>
</evidence>
<feature type="compositionally biased region" description="Low complexity" evidence="1">
    <location>
        <begin position="230"/>
        <end position="247"/>
    </location>
</feature>
<dbReference type="Gene3D" id="3.60.40.10">
    <property type="entry name" value="PPM-type phosphatase domain"/>
    <property type="match status" value="1"/>
</dbReference>
<dbReference type="RefSeq" id="WP_376777889.1">
    <property type="nucleotide sequence ID" value="NZ_JACHMS010000001.1"/>
</dbReference>
<dbReference type="Pfam" id="PF07228">
    <property type="entry name" value="SpoIIE"/>
    <property type="match status" value="1"/>
</dbReference>
<accession>A0A7W7DIV8</accession>
<dbReference type="InterPro" id="IPR036457">
    <property type="entry name" value="PPM-type-like_dom_sf"/>
</dbReference>
<dbReference type="Pfam" id="PF13581">
    <property type="entry name" value="HATPase_c_2"/>
    <property type="match status" value="1"/>
</dbReference>
<dbReference type="InterPro" id="IPR001932">
    <property type="entry name" value="PPM-type_phosphatase-like_dom"/>
</dbReference>
<dbReference type="SMART" id="SM00331">
    <property type="entry name" value="PP2C_SIG"/>
    <property type="match status" value="1"/>
</dbReference>
<dbReference type="Proteomes" id="UP000565089">
    <property type="component" value="Unassembled WGS sequence"/>
</dbReference>
<evidence type="ECO:0000313" key="4">
    <source>
        <dbReference type="Proteomes" id="UP000565089"/>
    </source>
</evidence>
<sequence>MPRVWDVPVRDSTRVRDARVAAEAAAALAGLDERRTAAAALVATELATNLLKHAEGGQVLIDVVAPPVLRENREGSRAVQIAAIDHGPGIADVPAALRDGFSTGRSLGAGLGTCLRLSDDFALHSVPGRGTVAVARVSMASRGSQSSARPEGGVFVGGQWPGGEPPSGAVACGGLTGHPAVSGGAPGSAGRAGAATDGPAHTTGRAQDAGRGLPEAPALADTGIRETDPASRTAPAPGTPATAPASRNAPGDEPADAVASRDAAGPLSRPAGALPTPAAAPQHRSVPVSGVRAGGVNIPYDGAEYSGDAWGWVRAGDRVTLMLADGLGHGPEAARASSGAVAALHRWSHLSPAESLGRLHDALKGTRGAAVALAQLDLSAGRLRFAGIGNVGARLHSGGIWRALLSRPGIVGVHRPATLREEEADWTDESLLILHTDGLPSRWTPPSGPGLAAADPAVTAAVTIRDASSPARPVRDDTAVAVLTSTPPERP</sequence>
<feature type="compositionally biased region" description="Low complexity" evidence="1">
    <location>
        <begin position="270"/>
        <end position="281"/>
    </location>
</feature>
<evidence type="ECO:0000256" key="1">
    <source>
        <dbReference type="SAM" id="MobiDB-lite"/>
    </source>
</evidence>
<dbReference type="InterPro" id="IPR036890">
    <property type="entry name" value="HATPase_C_sf"/>
</dbReference>
<dbReference type="Gene3D" id="3.30.565.10">
    <property type="entry name" value="Histidine kinase-like ATPase, C-terminal domain"/>
    <property type="match status" value="1"/>
</dbReference>
<dbReference type="PANTHER" id="PTHR35801">
    <property type="entry name" value="PHOSPHOSERINE PHOSPHATASE RSBX"/>
    <property type="match status" value="1"/>
</dbReference>
<feature type="compositionally biased region" description="Low complexity" evidence="1">
    <location>
        <begin position="177"/>
        <end position="195"/>
    </location>
</feature>
<organism evidence="3 4">
    <name type="scientific">Streptomyces luteogriseus</name>
    <dbReference type="NCBI Taxonomy" id="68233"/>
    <lineage>
        <taxon>Bacteria</taxon>
        <taxon>Bacillati</taxon>
        <taxon>Actinomycetota</taxon>
        <taxon>Actinomycetes</taxon>
        <taxon>Kitasatosporales</taxon>
        <taxon>Streptomycetaceae</taxon>
        <taxon>Streptomyces</taxon>
    </lineage>
</organism>